<keyword evidence="2" id="KW-0812">Transmembrane</keyword>
<dbReference type="GeneID" id="108045062"/>
<feature type="compositionally biased region" description="Basic and acidic residues" evidence="1">
    <location>
        <begin position="125"/>
        <end position="134"/>
    </location>
</feature>
<keyword evidence="2" id="KW-1133">Transmembrane helix</keyword>
<feature type="transmembrane region" description="Helical" evidence="2">
    <location>
        <begin position="312"/>
        <end position="331"/>
    </location>
</feature>
<dbReference type="PANTHER" id="PTHR11360:SF286">
    <property type="entry name" value="GH22266P"/>
    <property type="match status" value="1"/>
</dbReference>
<proteinExistence type="predicted"/>
<dbReference type="InterPro" id="IPR050327">
    <property type="entry name" value="Proton-linked_MCT"/>
</dbReference>
<feature type="transmembrane region" description="Helical" evidence="2">
    <location>
        <begin position="705"/>
        <end position="727"/>
    </location>
</feature>
<dbReference type="InterPro" id="IPR036259">
    <property type="entry name" value="MFS_trans_sf"/>
</dbReference>
<protein>
    <submittedName>
        <fullName evidence="5">Uncharacterized protein LOC108045062 isoform X1</fullName>
    </submittedName>
</protein>
<feature type="compositionally biased region" description="Basic and acidic residues" evidence="1">
    <location>
        <begin position="161"/>
        <end position="182"/>
    </location>
</feature>
<feature type="transmembrane region" description="Helical" evidence="2">
    <location>
        <begin position="337"/>
        <end position="363"/>
    </location>
</feature>
<feature type="region of interest" description="Disordered" evidence="1">
    <location>
        <begin position="656"/>
        <end position="677"/>
    </location>
</feature>
<feature type="transmembrane region" description="Helical" evidence="2">
    <location>
        <begin position="830"/>
        <end position="849"/>
    </location>
</feature>
<feature type="transmembrane region" description="Helical" evidence="2">
    <location>
        <begin position="465"/>
        <end position="487"/>
    </location>
</feature>
<feature type="transmembrane region" description="Helical" evidence="2">
    <location>
        <begin position="769"/>
        <end position="789"/>
    </location>
</feature>
<keyword evidence="2" id="KW-0472">Membrane</keyword>
<dbReference type="EnsemblMetazoa" id="XM_017124242.2">
    <property type="protein sequence ID" value="XP_016979731.1"/>
    <property type="gene ID" value="LOC108045062"/>
</dbReference>
<dbReference type="PANTHER" id="PTHR11360">
    <property type="entry name" value="MONOCARBOXYLATE TRANSPORTER"/>
    <property type="match status" value="1"/>
</dbReference>
<accession>A0A6P4F306</accession>
<feature type="transmembrane region" description="Helical" evidence="2">
    <location>
        <begin position="861"/>
        <end position="881"/>
    </location>
</feature>
<keyword evidence="4" id="KW-1185">Reference proteome</keyword>
<dbReference type="CDD" id="cd17352">
    <property type="entry name" value="MFS_MCT_SLC16"/>
    <property type="match status" value="1"/>
</dbReference>
<dbReference type="OMA" id="KEFHLMG"/>
<dbReference type="GO" id="GO:0008028">
    <property type="term" value="F:monocarboxylic acid transmembrane transporter activity"/>
    <property type="evidence" value="ECO:0007669"/>
    <property type="project" value="TreeGrafter"/>
</dbReference>
<dbReference type="Gene3D" id="1.20.1250.20">
    <property type="entry name" value="MFS general substrate transporter like domains"/>
    <property type="match status" value="2"/>
</dbReference>
<reference evidence="5" key="2">
    <citation type="submission" date="2025-04" db="UniProtKB">
        <authorList>
            <consortium name="RefSeq"/>
        </authorList>
    </citation>
    <scope>IDENTIFICATION</scope>
</reference>
<reference evidence="3" key="3">
    <citation type="submission" date="2025-05" db="UniProtKB">
        <authorList>
            <consortium name="EnsemblMetazoa"/>
        </authorList>
    </citation>
    <scope>IDENTIFICATION</scope>
</reference>
<dbReference type="AlphaFoldDB" id="A0A6P4F306"/>
<reference evidence="4" key="1">
    <citation type="journal article" date="2021" name="Elife">
        <title>Highly contiguous assemblies of 101 drosophilid genomes.</title>
        <authorList>
            <person name="Kim B.Y."/>
            <person name="Wang J.R."/>
            <person name="Miller D.E."/>
            <person name="Barmina O."/>
            <person name="Delaney E."/>
            <person name="Thompson A."/>
            <person name="Comeault A.A."/>
            <person name="Peede D."/>
            <person name="D'Agostino E.R."/>
            <person name="Pelaez J."/>
            <person name="Aguilar J.M."/>
            <person name="Haji D."/>
            <person name="Matsunaga T."/>
            <person name="Armstrong E.E."/>
            <person name="Zych M."/>
            <person name="Ogawa Y."/>
            <person name="Stamenkovic-Radak M."/>
            <person name="Jelic M."/>
            <person name="Veselinovic M.S."/>
            <person name="Tanaskovic M."/>
            <person name="Eric P."/>
            <person name="Gao J.J."/>
            <person name="Katoh T.K."/>
            <person name="Toda M.J."/>
            <person name="Watabe H."/>
            <person name="Watada M."/>
            <person name="Davis J.S."/>
            <person name="Moyle L.C."/>
            <person name="Manoli G."/>
            <person name="Bertolini E."/>
            <person name="Kostal V."/>
            <person name="Hawley R.S."/>
            <person name="Takahashi A."/>
            <person name="Jones C.D."/>
            <person name="Price D.K."/>
            <person name="Whiteman N."/>
            <person name="Kopp A."/>
            <person name="Matute D.R."/>
            <person name="Petrov D.A."/>
        </authorList>
    </citation>
    <scope>NUCLEOTIDE SEQUENCE [LARGE SCALE GENOMIC DNA]</scope>
</reference>
<dbReference type="Proteomes" id="UP001652680">
    <property type="component" value="Unassembled WGS sequence"/>
</dbReference>
<gene>
    <name evidence="5" type="primary">LOC108045062</name>
    <name evidence="3" type="synonym">108045062</name>
</gene>
<evidence type="ECO:0000313" key="3">
    <source>
        <dbReference type="EnsemblMetazoa" id="XP_016979731.1"/>
    </source>
</evidence>
<feature type="transmembrane region" description="Helical" evidence="2">
    <location>
        <begin position="499"/>
        <end position="518"/>
    </location>
</feature>
<organism evidence="5">
    <name type="scientific">Drosophila rhopaloa</name>
    <name type="common">Fruit fly</name>
    <dbReference type="NCBI Taxonomy" id="1041015"/>
    <lineage>
        <taxon>Eukaryota</taxon>
        <taxon>Metazoa</taxon>
        <taxon>Ecdysozoa</taxon>
        <taxon>Arthropoda</taxon>
        <taxon>Hexapoda</taxon>
        <taxon>Insecta</taxon>
        <taxon>Pterygota</taxon>
        <taxon>Neoptera</taxon>
        <taxon>Endopterygota</taxon>
        <taxon>Diptera</taxon>
        <taxon>Brachycera</taxon>
        <taxon>Muscomorpha</taxon>
        <taxon>Ephydroidea</taxon>
        <taxon>Drosophilidae</taxon>
        <taxon>Drosophila</taxon>
        <taxon>Sophophora</taxon>
    </lineage>
</organism>
<dbReference type="Pfam" id="PF07690">
    <property type="entry name" value="MFS_1"/>
    <property type="match status" value="1"/>
</dbReference>
<feature type="region of interest" description="Disordered" evidence="1">
    <location>
        <begin position="122"/>
        <end position="201"/>
    </location>
</feature>
<feature type="compositionally biased region" description="Polar residues" evidence="1">
    <location>
        <begin position="23"/>
        <end position="32"/>
    </location>
</feature>
<feature type="transmembrane region" description="Helical" evidence="2">
    <location>
        <begin position="795"/>
        <end position="818"/>
    </location>
</feature>
<dbReference type="InterPro" id="IPR011701">
    <property type="entry name" value="MFS"/>
</dbReference>
<evidence type="ECO:0000313" key="5">
    <source>
        <dbReference type="RefSeq" id="XP_016979731.1"/>
    </source>
</evidence>
<evidence type="ECO:0000313" key="4">
    <source>
        <dbReference type="Proteomes" id="UP001652680"/>
    </source>
</evidence>
<feature type="region of interest" description="Disordered" evidence="1">
    <location>
        <begin position="1"/>
        <end position="40"/>
    </location>
</feature>
<feature type="transmembrane region" description="Helical" evidence="2">
    <location>
        <begin position="739"/>
        <end position="762"/>
    </location>
</feature>
<dbReference type="OrthoDB" id="6509908at2759"/>
<feature type="transmembrane region" description="Helical" evidence="2">
    <location>
        <begin position="375"/>
        <end position="399"/>
    </location>
</feature>
<feature type="transmembrane region" description="Helical" evidence="2">
    <location>
        <begin position="428"/>
        <end position="458"/>
    </location>
</feature>
<name>A0A6P4F306_DRORH</name>
<evidence type="ECO:0000256" key="1">
    <source>
        <dbReference type="SAM" id="MobiDB-lite"/>
    </source>
</evidence>
<dbReference type="RefSeq" id="XP_016979731.1">
    <property type="nucleotide sequence ID" value="XM_017124242.1"/>
</dbReference>
<feature type="compositionally biased region" description="Basic and acidic residues" evidence="1">
    <location>
        <begin position="656"/>
        <end position="675"/>
    </location>
</feature>
<sequence>MSRNRRRSLPCSTSPSDEEQPAQVEQNGNGQTSLRSRSLSSQELLVQASSVFENEARTPAPQVVDVAVGTESRTEILDWSTSSPSLDQDQWNEEDLSSFYEGSSLHDLPKFSLRNYPHILVEPTKGAKESDTDPKSSQPKENPPTSTPIEPISEVPFEEPIYEKDLSPAKEPTKFTRPHIDRLSSVSSDVSPSSLHQSSFEDDPSMKFASINEILSLQRSTSSSDLYYKEEPLITKTQKFYKKRAPLVPRYDSEDSYAINKEFVPQDVIVETLGVSDTESPDSFSEYDAEKRKNSDMWDTGSRSIGSKESFTLSRAGGRLGSGMVFIYMVIPPDGGFGWVIMVLSFLAQLIIDGLIFTVGILLPFMAKDLGVERTAVLFVASVQIGCYFTSGAFAAVLINRFGFRKAGIAGVLCSSSAIMASGWSVNLVMLICFYSVLGGMSLSLIWASSQLIVGYYFERYRPMAHGFCCSGGGIGIVLFTLLNSWLVPIIGWRNMVRVQSGLVLLILPMVMCFVEVAPTQVGLYHHPDILETSSDEYYGNFYVHDYLRLSTQTNKSRSFMSMYELPRKKRRCAKFCSCCTDCCGKRHKKSMREEEHNLLIRPAPMERDDFFYTGPAEYERPHSKERLEGKEIILMGSDKNTQQVNYGIKKIHVEETKQSDHSSHHRMQRWEKVPPKKQNAKSWRNSRVMLTLVKLFDYHLMKNFEFRVLVASAFLYPMGFNIPYVYSSARTTIPREYAQLIGPIIGATNFLIRNICGFLAFKRSTWTTFICGGGLVFGGSFVFISAFYGQDLIWFQFLYGICYGVAPAVFATLRGLIYVKYLGLSKLTNAFGITSLAMGLGVFLGTSVAGEMVGNTGDYTAAFCFAGLCLMVSGVLKLMLPALVKCHYRKAH</sequence>
<dbReference type="SUPFAM" id="SSF103473">
    <property type="entry name" value="MFS general substrate transporter"/>
    <property type="match status" value="1"/>
</dbReference>
<feature type="compositionally biased region" description="Low complexity" evidence="1">
    <location>
        <begin position="184"/>
        <end position="198"/>
    </location>
</feature>
<evidence type="ECO:0000256" key="2">
    <source>
        <dbReference type="SAM" id="Phobius"/>
    </source>
</evidence>